<dbReference type="RefSeq" id="XP_005352218.1">
    <property type="nucleotide sequence ID" value="XM_005352161.2"/>
</dbReference>
<name>A0ABM0KSZ9_MICOH</name>
<feature type="repeat" description="TNFR-Cys" evidence="20">
    <location>
        <begin position="118"/>
        <end position="155"/>
    </location>
</feature>
<feature type="domain" description="TNFR-Cys" evidence="24">
    <location>
        <begin position="118"/>
        <end position="155"/>
    </location>
</feature>
<dbReference type="CDD" id="cd10579">
    <property type="entry name" value="TNFRSF6"/>
    <property type="match status" value="1"/>
</dbReference>
<evidence type="ECO:0000259" key="24">
    <source>
        <dbReference type="PROSITE" id="PS50050"/>
    </source>
</evidence>
<evidence type="ECO:0000259" key="23">
    <source>
        <dbReference type="PROSITE" id="PS50017"/>
    </source>
</evidence>
<organism evidence="25 26">
    <name type="scientific">Microtus ochrogaster</name>
    <name type="common">Prairie vole</name>
    <dbReference type="NCBI Taxonomy" id="79684"/>
    <lineage>
        <taxon>Eukaryota</taxon>
        <taxon>Metazoa</taxon>
        <taxon>Chordata</taxon>
        <taxon>Craniata</taxon>
        <taxon>Vertebrata</taxon>
        <taxon>Euteleostomi</taxon>
        <taxon>Mammalia</taxon>
        <taxon>Eutheria</taxon>
        <taxon>Euarchontoglires</taxon>
        <taxon>Glires</taxon>
        <taxon>Rodentia</taxon>
        <taxon>Myomorpha</taxon>
        <taxon>Muroidea</taxon>
        <taxon>Cricetidae</taxon>
        <taxon>Arvicolinae</taxon>
        <taxon>Microtus</taxon>
    </lineage>
</organism>
<keyword evidence="10 21" id="KW-1133">Transmembrane helix</keyword>
<gene>
    <name evidence="26" type="primary">Fas</name>
</gene>
<evidence type="ECO:0000256" key="22">
    <source>
        <dbReference type="SAM" id="SignalP"/>
    </source>
</evidence>
<keyword evidence="13" id="KW-1015">Disulfide bond</keyword>
<evidence type="ECO:0000313" key="25">
    <source>
        <dbReference type="Proteomes" id="UP000694915"/>
    </source>
</evidence>
<feature type="domain" description="TNFR-Cys" evidence="24">
    <location>
        <begin position="74"/>
        <end position="117"/>
    </location>
</feature>
<dbReference type="InterPro" id="IPR011029">
    <property type="entry name" value="DEATH-like_dom_sf"/>
</dbReference>
<evidence type="ECO:0000313" key="26">
    <source>
        <dbReference type="RefSeq" id="XP_005352218.1"/>
    </source>
</evidence>
<feature type="repeat" description="TNFR-Cys" evidence="20">
    <location>
        <begin position="74"/>
        <end position="117"/>
    </location>
</feature>
<evidence type="ECO:0000256" key="10">
    <source>
        <dbReference type="ARBA" id="ARBA00022989"/>
    </source>
</evidence>
<dbReference type="InterPro" id="IPR008063">
    <property type="entry name" value="Fas_rcpt"/>
</dbReference>
<evidence type="ECO:0000256" key="4">
    <source>
        <dbReference type="ARBA" id="ARBA00022475"/>
    </source>
</evidence>
<dbReference type="Pfam" id="PF00531">
    <property type="entry name" value="Death"/>
    <property type="match status" value="1"/>
</dbReference>
<protein>
    <recommendedName>
        <fullName evidence="3">Tumor necrosis factor receptor superfamily member 6</fullName>
    </recommendedName>
    <alternativeName>
        <fullName evidence="18">Apo-1 antigen</fullName>
    </alternativeName>
    <alternativeName>
        <fullName evidence="19">Apoptosis-mediating surface antigen FAS</fullName>
    </alternativeName>
    <alternativeName>
        <fullName evidence="17">FASLG receptor</fullName>
    </alternativeName>
</protein>
<feature type="chain" id="PRO_5045983808" description="Tumor necrosis factor receptor superfamily member 6" evidence="22">
    <location>
        <begin position="19"/>
        <end position="314"/>
    </location>
</feature>
<sequence>MLWIWAVLSLALAGSQEADSISEESKLRRSISETEPNCPEGLYRGGQFCCQPCGPGEWKYLDCTTSGGKPSCHLCKEGKEYMDKKHYSDKCRRCTFCDGEHGLEVETNCTRTRNTKCKCKSNFYCNASVCEHCDPCISCEHGILERCTSTSNTKCKQESSRHHLIWLLIIIIPVLVILVGFLYKKYWRKWHRDPESGTANSEDMPMNLPDVDLRKYILHIAEEMSLDQVKTFVRKNGMSEVMIDEIRNDNLQHTAEQKIQLLQGWYQAHGRKDAYCTLIKGLRRMKCYALADRIQAIIQADIENATADTRNENE</sequence>
<keyword evidence="25" id="KW-1185">Reference proteome</keyword>
<accession>A0ABM0KSZ9</accession>
<feature type="transmembrane region" description="Helical" evidence="21">
    <location>
        <begin position="164"/>
        <end position="183"/>
    </location>
</feature>
<evidence type="ECO:0000256" key="2">
    <source>
        <dbReference type="ARBA" id="ARBA00004285"/>
    </source>
</evidence>
<dbReference type="PANTHER" id="PTHR46874:SF1">
    <property type="entry name" value="TUMOR NECROSIS FACTOR RECEPTOR SUPERFAMILY MEMBER 6"/>
    <property type="match status" value="1"/>
</dbReference>
<dbReference type="Pfam" id="PF00020">
    <property type="entry name" value="TNFR_c6"/>
    <property type="match status" value="1"/>
</dbReference>
<evidence type="ECO:0000256" key="6">
    <source>
        <dbReference type="ARBA" id="ARBA00022703"/>
    </source>
</evidence>
<evidence type="ECO:0000256" key="8">
    <source>
        <dbReference type="ARBA" id="ARBA00022737"/>
    </source>
</evidence>
<evidence type="ECO:0000256" key="13">
    <source>
        <dbReference type="ARBA" id="ARBA00023157"/>
    </source>
</evidence>
<proteinExistence type="predicted"/>
<dbReference type="CDD" id="cd08316">
    <property type="entry name" value="Death_FAS_TNFRSF6"/>
    <property type="match status" value="1"/>
</dbReference>
<keyword evidence="15" id="KW-0325">Glycoprotein</keyword>
<evidence type="ECO:0000256" key="20">
    <source>
        <dbReference type="PROSITE-ProRule" id="PRU00206"/>
    </source>
</evidence>
<dbReference type="SMART" id="SM00005">
    <property type="entry name" value="DEATH"/>
    <property type="match status" value="1"/>
</dbReference>
<keyword evidence="4" id="KW-1003">Cell membrane</keyword>
<evidence type="ECO:0000256" key="5">
    <source>
        <dbReference type="ARBA" id="ARBA00022692"/>
    </source>
</evidence>
<dbReference type="SMART" id="SM00208">
    <property type="entry name" value="TNFR"/>
    <property type="match status" value="3"/>
</dbReference>
<feature type="domain" description="Death" evidence="23">
    <location>
        <begin position="214"/>
        <end position="298"/>
    </location>
</feature>
<evidence type="ECO:0000256" key="14">
    <source>
        <dbReference type="ARBA" id="ARBA00023170"/>
    </source>
</evidence>
<keyword evidence="6" id="KW-0053">Apoptosis</keyword>
<evidence type="ECO:0000256" key="17">
    <source>
        <dbReference type="ARBA" id="ARBA00030181"/>
    </source>
</evidence>
<dbReference type="Gene3D" id="2.10.50.10">
    <property type="entry name" value="Tumor Necrosis Factor Receptor, subunit A, domain 2"/>
    <property type="match status" value="2"/>
</dbReference>
<dbReference type="Gene3D" id="1.10.533.10">
    <property type="entry name" value="Death Domain, Fas"/>
    <property type="match status" value="1"/>
</dbReference>
<reference evidence="26" key="1">
    <citation type="submission" date="2025-08" db="UniProtKB">
        <authorList>
            <consortium name="RefSeq"/>
        </authorList>
    </citation>
    <scope>IDENTIFICATION</scope>
</reference>
<evidence type="ECO:0000256" key="21">
    <source>
        <dbReference type="SAM" id="Phobius"/>
    </source>
</evidence>
<dbReference type="InterPro" id="IPR000488">
    <property type="entry name" value="Death_dom"/>
</dbReference>
<keyword evidence="5 21" id="KW-0812">Transmembrane</keyword>
<evidence type="ECO:0000256" key="1">
    <source>
        <dbReference type="ARBA" id="ARBA00004251"/>
    </source>
</evidence>
<evidence type="ECO:0000256" key="3">
    <source>
        <dbReference type="ARBA" id="ARBA00015761"/>
    </source>
</evidence>
<dbReference type="SUPFAM" id="SSF47986">
    <property type="entry name" value="DEATH domain"/>
    <property type="match status" value="1"/>
</dbReference>
<dbReference type="Proteomes" id="UP000694915">
    <property type="component" value="Chromosome 8"/>
</dbReference>
<evidence type="ECO:0000256" key="16">
    <source>
        <dbReference type="ARBA" id="ARBA00023288"/>
    </source>
</evidence>
<dbReference type="InterPro" id="IPR001368">
    <property type="entry name" value="TNFR/NGFR_Cys_rich_reg"/>
</dbReference>
<evidence type="ECO:0000256" key="12">
    <source>
        <dbReference type="ARBA" id="ARBA00023139"/>
    </source>
</evidence>
<keyword evidence="14 26" id="KW-0675">Receptor</keyword>
<keyword evidence="11 21" id="KW-0472">Membrane</keyword>
<evidence type="ECO:0000256" key="9">
    <source>
        <dbReference type="ARBA" id="ARBA00022860"/>
    </source>
</evidence>
<dbReference type="PANTHER" id="PTHR46874">
    <property type="entry name" value="TUMOR NECROSIS FACTOR RECEPTOR SUPERFAMILY MEMBER 6"/>
    <property type="match status" value="1"/>
</dbReference>
<comment type="subcellular location">
    <subcellularLocation>
        <location evidence="1">Cell membrane</location>
        <topology evidence="1">Single-pass type I membrane protein</topology>
    </subcellularLocation>
    <subcellularLocation>
        <location evidence="2">Membrane raft</location>
    </subcellularLocation>
</comment>
<evidence type="ECO:0000256" key="7">
    <source>
        <dbReference type="ARBA" id="ARBA00022729"/>
    </source>
</evidence>
<evidence type="ECO:0000256" key="15">
    <source>
        <dbReference type="ARBA" id="ARBA00023180"/>
    </source>
</evidence>
<evidence type="ECO:0000256" key="11">
    <source>
        <dbReference type="ARBA" id="ARBA00023136"/>
    </source>
</evidence>
<keyword evidence="9" id="KW-0112">Calmodulin-binding</keyword>
<dbReference type="InterPro" id="IPR033999">
    <property type="entry name" value="TNFRSF6_N"/>
</dbReference>
<dbReference type="SUPFAM" id="SSF57586">
    <property type="entry name" value="TNF receptor-like"/>
    <property type="match status" value="2"/>
</dbReference>
<keyword evidence="7 22" id="KW-0732">Signal</keyword>
<evidence type="ECO:0000256" key="19">
    <source>
        <dbReference type="ARBA" id="ARBA00032502"/>
    </source>
</evidence>
<dbReference type="PRINTS" id="PR01680">
    <property type="entry name" value="TNFACTORR6"/>
</dbReference>
<keyword evidence="8" id="KW-0677">Repeat</keyword>
<dbReference type="PROSITE" id="PS50017">
    <property type="entry name" value="DEATH_DOMAIN"/>
    <property type="match status" value="1"/>
</dbReference>
<dbReference type="InterPro" id="IPR033998">
    <property type="entry name" value="TNFRSF6_death"/>
</dbReference>
<evidence type="ECO:0000256" key="18">
    <source>
        <dbReference type="ARBA" id="ARBA00032338"/>
    </source>
</evidence>
<dbReference type="PROSITE" id="PS50050">
    <property type="entry name" value="TNFR_NGFR_2"/>
    <property type="match status" value="2"/>
</dbReference>
<dbReference type="GeneID" id="101981825"/>
<keyword evidence="12" id="KW-0564">Palmitate</keyword>
<feature type="signal peptide" evidence="22">
    <location>
        <begin position="1"/>
        <end position="18"/>
    </location>
</feature>
<keyword evidence="16" id="KW-0449">Lipoprotein</keyword>
<comment type="caution">
    <text evidence="20">Lacks conserved residue(s) required for the propagation of feature annotation.</text>
</comment>